<dbReference type="PROSITE" id="PS51257">
    <property type="entry name" value="PROKAR_LIPOPROTEIN"/>
    <property type="match status" value="1"/>
</dbReference>
<keyword evidence="3" id="KW-1185">Reference proteome</keyword>
<gene>
    <name evidence="2" type="ORF">CV102_07415</name>
</gene>
<accession>A0A8J8TSZ6</accession>
<dbReference type="Proteomes" id="UP000766904">
    <property type="component" value="Unassembled WGS sequence"/>
</dbReference>
<dbReference type="PANTHER" id="PTHR30006:SF2">
    <property type="entry name" value="ABC TRANSPORTER SUBSTRATE-BINDING PROTEIN"/>
    <property type="match status" value="1"/>
</dbReference>
<dbReference type="OrthoDB" id="130870at2157"/>
<keyword evidence="1" id="KW-0732">Signal</keyword>
<organism evidence="2 3">
    <name type="scientific">Natronococcus pandeyae</name>
    <dbReference type="NCBI Taxonomy" id="2055836"/>
    <lineage>
        <taxon>Archaea</taxon>
        <taxon>Methanobacteriati</taxon>
        <taxon>Methanobacteriota</taxon>
        <taxon>Stenosarchaea group</taxon>
        <taxon>Halobacteria</taxon>
        <taxon>Halobacteriales</taxon>
        <taxon>Natrialbaceae</taxon>
        <taxon>Natronococcus</taxon>
    </lineage>
</organism>
<sequence>MRRRAFLTSGATVAGVGLAGCVSREGENGGTAGTTDDDDDVLKVATYNSFVDAPSDSPGEWIADEFAERYDVEFEWQTPEQELNHYINRHNEGAEIEPELYLGLSPHELVRADREVEGDGDLFAETDKDALENVVDVEEEYYFDPHDRVIPTYSSYCAIVYDGRNVDTPETFEDLLDPEYEGEIGVSNPQRGTTGLLFLLWTIDQFGDDGYLEYWEELMENDARVLDSWSDVYAQFEEDEIPVVVSYANDRVYAKRFENDLEKHQVSLLNDQAYANVSGMVRFADGTDDELATQFMDFILEPEVQSVIAERNVTGPVNEETELPEVYEEYANVPDDTPFFGYEELEENLDEWLSDWEQTVAGNY</sequence>
<dbReference type="Gene3D" id="3.40.190.10">
    <property type="entry name" value="Periplasmic binding protein-like II"/>
    <property type="match status" value="2"/>
</dbReference>
<evidence type="ECO:0000313" key="3">
    <source>
        <dbReference type="Proteomes" id="UP000766904"/>
    </source>
</evidence>
<dbReference type="GO" id="GO:0015888">
    <property type="term" value="P:thiamine transport"/>
    <property type="evidence" value="ECO:0007669"/>
    <property type="project" value="InterPro"/>
</dbReference>
<protein>
    <submittedName>
        <fullName evidence="2">Thiamine ABC transporter substrate-binding protein</fullName>
    </submittedName>
</protein>
<dbReference type="EMBL" id="PHNJ01000003">
    <property type="protein sequence ID" value="TYL39112.1"/>
    <property type="molecule type" value="Genomic_DNA"/>
</dbReference>
<dbReference type="Pfam" id="PF13343">
    <property type="entry name" value="SBP_bac_6"/>
    <property type="match status" value="1"/>
</dbReference>
<dbReference type="NCBIfam" id="TIGR01254">
    <property type="entry name" value="sfuA"/>
    <property type="match status" value="1"/>
</dbReference>
<dbReference type="SUPFAM" id="SSF53850">
    <property type="entry name" value="Periplasmic binding protein-like II"/>
    <property type="match status" value="1"/>
</dbReference>
<name>A0A8J8TSZ6_9EURY</name>
<evidence type="ECO:0000256" key="1">
    <source>
        <dbReference type="ARBA" id="ARBA00022729"/>
    </source>
</evidence>
<dbReference type="AlphaFoldDB" id="A0A8J8TSZ6"/>
<reference evidence="2" key="1">
    <citation type="submission" date="2017-11" db="EMBL/GenBank/DDBJ databases">
        <authorList>
            <person name="Kajale S.C."/>
            <person name="Sharma A."/>
        </authorList>
    </citation>
    <scope>NUCLEOTIDE SEQUENCE</scope>
    <source>
        <strain evidence="2">LS1_42</strain>
    </source>
</reference>
<comment type="caution">
    <text evidence="2">The sequence shown here is derived from an EMBL/GenBank/DDBJ whole genome shotgun (WGS) entry which is preliminary data.</text>
</comment>
<dbReference type="GO" id="GO:0030975">
    <property type="term" value="F:thiamine binding"/>
    <property type="evidence" value="ECO:0007669"/>
    <property type="project" value="InterPro"/>
</dbReference>
<evidence type="ECO:0000313" key="2">
    <source>
        <dbReference type="EMBL" id="TYL39112.1"/>
    </source>
</evidence>
<proteinExistence type="predicted"/>
<dbReference type="InterPro" id="IPR005948">
    <property type="entry name" value="ThiB-like"/>
</dbReference>
<dbReference type="PANTHER" id="PTHR30006">
    <property type="entry name" value="THIAMINE-BINDING PERIPLASMIC PROTEIN-RELATED"/>
    <property type="match status" value="1"/>
</dbReference>
<dbReference type="RefSeq" id="WP_148857252.1">
    <property type="nucleotide sequence ID" value="NZ_PHNJ01000003.1"/>
</dbReference>